<evidence type="ECO:0000256" key="7">
    <source>
        <dbReference type="RuleBase" id="RU364083"/>
    </source>
</evidence>
<dbReference type="GO" id="GO:0043190">
    <property type="term" value="C:ATP-binding cassette (ABC) transporter complex"/>
    <property type="evidence" value="ECO:0007669"/>
    <property type="project" value="InterPro"/>
</dbReference>
<dbReference type="GO" id="GO:0016887">
    <property type="term" value="F:ATP hydrolysis activity"/>
    <property type="evidence" value="ECO:0007669"/>
    <property type="project" value="InterPro"/>
</dbReference>
<dbReference type="SUPFAM" id="SSF52540">
    <property type="entry name" value="P-loop containing nucleoside triphosphate hydrolases"/>
    <property type="match status" value="1"/>
</dbReference>
<gene>
    <name evidence="7" type="primary">potA</name>
    <name evidence="9" type="ORF">B5E75_00675</name>
</gene>
<evidence type="ECO:0000259" key="8">
    <source>
        <dbReference type="PROSITE" id="PS50893"/>
    </source>
</evidence>
<comment type="similarity">
    <text evidence="7">Belongs to the ABC transporter superfamily. Spermidine/putrescine importer (TC 3.A.1.11.1) family.</text>
</comment>
<comment type="subunit">
    <text evidence="7">The complex is composed of two ATP-binding proteins (PotA), two transmembrane proteins (PotB and PotC) and a solute-binding protein (PotD).</text>
</comment>
<dbReference type="OrthoDB" id="9802264at2"/>
<dbReference type="SUPFAM" id="SSF50331">
    <property type="entry name" value="MOP-like"/>
    <property type="match status" value="1"/>
</dbReference>
<dbReference type="GO" id="GO:0005524">
    <property type="term" value="F:ATP binding"/>
    <property type="evidence" value="ECO:0007669"/>
    <property type="project" value="UniProtKB-KW"/>
</dbReference>
<evidence type="ECO:0000313" key="10">
    <source>
        <dbReference type="Proteomes" id="UP000195305"/>
    </source>
</evidence>
<dbReference type="SMART" id="SM00382">
    <property type="entry name" value="AAA"/>
    <property type="match status" value="1"/>
</dbReference>
<dbReference type="Proteomes" id="UP000195305">
    <property type="component" value="Unassembled WGS sequence"/>
</dbReference>
<keyword evidence="4 7" id="KW-0067">ATP-binding</keyword>
<dbReference type="EC" id="7.6.2.11" evidence="7"/>
<comment type="function">
    <text evidence="7">Part of the ABC transporter complex PotABCD involved in spermidine/putrescine import. Responsible for energy coupling to the transport system.</text>
</comment>
<protein>
    <recommendedName>
        <fullName evidence="7">Spermidine/putrescine import ATP-binding protein PotA</fullName>
        <ecNumber evidence="7">7.6.2.11</ecNumber>
    </recommendedName>
</protein>
<dbReference type="InterPro" id="IPR003439">
    <property type="entry name" value="ABC_transporter-like_ATP-bd"/>
</dbReference>
<dbReference type="GO" id="GO:0015594">
    <property type="term" value="F:ABC-type putrescine transporter activity"/>
    <property type="evidence" value="ECO:0007669"/>
    <property type="project" value="InterPro"/>
</dbReference>
<dbReference type="NCBIfam" id="TIGR01187">
    <property type="entry name" value="potA"/>
    <property type="match status" value="1"/>
</dbReference>
<evidence type="ECO:0000256" key="4">
    <source>
        <dbReference type="ARBA" id="ARBA00022840"/>
    </source>
</evidence>
<dbReference type="Pfam" id="PF00005">
    <property type="entry name" value="ABC_tran"/>
    <property type="match status" value="1"/>
</dbReference>
<organism evidence="9 10">
    <name type="scientific">Massilimicrobiota timonensis</name>
    <dbReference type="NCBI Taxonomy" id="1776392"/>
    <lineage>
        <taxon>Bacteria</taxon>
        <taxon>Bacillati</taxon>
        <taxon>Bacillota</taxon>
        <taxon>Erysipelotrichia</taxon>
        <taxon>Erysipelotrichales</taxon>
        <taxon>Erysipelotrichaceae</taxon>
        <taxon>Massilimicrobiota</taxon>
    </lineage>
</organism>
<accession>A0A1Y4T6U1</accession>
<dbReference type="PROSITE" id="PS00211">
    <property type="entry name" value="ABC_TRANSPORTER_1"/>
    <property type="match status" value="1"/>
</dbReference>
<name>A0A1Y4T6U1_9FIRM</name>
<dbReference type="InterPro" id="IPR003593">
    <property type="entry name" value="AAA+_ATPase"/>
</dbReference>
<dbReference type="PANTHER" id="PTHR42781:SF4">
    <property type="entry name" value="SPERMIDINE_PUTRESCINE IMPORT ATP-BINDING PROTEIN POTA"/>
    <property type="match status" value="1"/>
</dbReference>
<evidence type="ECO:0000313" key="9">
    <source>
        <dbReference type="EMBL" id="OUQ36683.1"/>
    </source>
</evidence>
<evidence type="ECO:0000256" key="1">
    <source>
        <dbReference type="ARBA" id="ARBA00022448"/>
    </source>
</evidence>
<dbReference type="InterPro" id="IPR017879">
    <property type="entry name" value="PotA_ATP-bd"/>
</dbReference>
<dbReference type="InterPro" id="IPR013611">
    <property type="entry name" value="Transp-assoc_OB_typ2"/>
</dbReference>
<keyword evidence="3 7" id="KW-0547">Nucleotide-binding</keyword>
<keyword evidence="5 7" id="KW-1278">Translocase</keyword>
<evidence type="ECO:0000256" key="3">
    <source>
        <dbReference type="ARBA" id="ARBA00022741"/>
    </source>
</evidence>
<keyword evidence="10" id="KW-1185">Reference proteome</keyword>
<dbReference type="Gene3D" id="3.40.50.300">
    <property type="entry name" value="P-loop containing nucleotide triphosphate hydrolases"/>
    <property type="match status" value="1"/>
</dbReference>
<comment type="catalytic activity">
    <reaction evidence="7">
        <text>ATP + H2O + polyamine-[polyamine-binding protein]Side 1 = ADP + phosphate + polyamineSide 2 + [polyamine-binding protein]Side 1.</text>
        <dbReference type="EC" id="7.6.2.11"/>
    </reaction>
</comment>
<dbReference type="PROSITE" id="PS50893">
    <property type="entry name" value="ABC_TRANSPORTER_2"/>
    <property type="match status" value="1"/>
</dbReference>
<reference evidence="9 10" key="1">
    <citation type="journal article" date="2018" name="BMC Genomics">
        <title>Whole genome sequencing and function prediction of 133 gut anaerobes isolated from chicken caecum in pure cultures.</title>
        <authorList>
            <person name="Medvecky M."/>
            <person name="Cejkova D."/>
            <person name="Polansky O."/>
            <person name="Karasova D."/>
            <person name="Kubasova T."/>
            <person name="Cizek A."/>
            <person name="Rychlik I."/>
        </authorList>
    </citation>
    <scope>NUCLEOTIDE SEQUENCE [LARGE SCALE GENOMIC DNA]</scope>
    <source>
        <strain evidence="9 10">An13</strain>
    </source>
</reference>
<dbReference type="InterPro" id="IPR017871">
    <property type="entry name" value="ABC_transporter-like_CS"/>
</dbReference>
<dbReference type="Gene3D" id="2.40.50.100">
    <property type="match status" value="1"/>
</dbReference>
<comment type="caution">
    <text evidence="9">The sequence shown here is derived from an EMBL/GenBank/DDBJ whole genome shotgun (WGS) entry which is preliminary data.</text>
</comment>
<dbReference type="InterPro" id="IPR005893">
    <property type="entry name" value="PotA-like"/>
</dbReference>
<keyword evidence="2 7" id="KW-1003">Cell membrane</keyword>
<keyword evidence="1 7" id="KW-0813">Transport</keyword>
<feature type="domain" description="ABC transporter" evidence="8">
    <location>
        <begin position="7"/>
        <end position="237"/>
    </location>
</feature>
<dbReference type="InterPro" id="IPR027417">
    <property type="entry name" value="P-loop_NTPase"/>
</dbReference>
<dbReference type="InterPro" id="IPR008995">
    <property type="entry name" value="Mo/tungstate-bd_C_term_dom"/>
</dbReference>
<dbReference type="EMBL" id="NFLJ01000001">
    <property type="protein sequence ID" value="OUQ36683.1"/>
    <property type="molecule type" value="Genomic_DNA"/>
</dbReference>
<dbReference type="AlphaFoldDB" id="A0A1Y4T6U1"/>
<dbReference type="FunFam" id="3.40.50.300:FF:000133">
    <property type="entry name" value="Spermidine/putrescine import ATP-binding protein PotA"/>
    <property type="match status" value="1"/>
</dbReference>
<dbReference type="CDD" id="cd03300">
    <property type="entry name" value="ABC_PotA_N"/>
    <property type="match status" value="1"/>
</dbReference>
<dbReference type="InterPro" id="IPR050093">
    <property type="entry name" value="ABC_SmlMolc_Importer"/>
</dbReference>
<proteinExistence type="inferred from homology"/>
<keyword evidence="6 7" id="KW-0472">Membrane</keyword>
<evidence type="ECO:0000256" key="2">
    <source>
        <dbReference type="ARBA" id="ARBA00022475"/>
    </source>
</evidence>
<evidence type="ECO:0000256" key="6">
    <source>
        <dbReference type="ARBA" id="ARBA00023136"/>
    </source>
</evidence>
<sequence>MDKKKLIQFRNIVKEFDGQIVLKGVNLDIYENEFVTLLGPSGCGKTTLLRILGGFLDATEGEVIFDGEEISQVPPHKRELNTVFQKYALFPHMSVYQNIAFGLKIKKMSKDVIEQKVMKMLKLIGLEGYENKNVTLLSGGQQQRVAIARALVNEPKVLLLDEPLGALDLKLRKEMQYELKRIQQEVGITFIFVTHDQEEALTMSDKIVVMKDGEIQQVGTPEEIYNEPENRYVANFIGESNIIPGVMLEDYKVKFDDIVFDCVDFGFKEKQPVDIVIRPEDIDIVDVKDGKMTGEVLSVLFKGVHYEVMVETVPGTSVTVNMHVIRNRDVTSENGKEKISANDFYVDIEDVKSLDDAEIIARADAQAWNPETDDYISISKIDYDLKEEIGEYAVTFSTSSGTSVERKIIVVNQPVVKNERANEGVMAFNFFKTVDELDESVALDTDLKTWANAQGWKLNDEDESVDIYVDYDFDPEHIEEGTYKVTFSTEGRELKIHTTDYVEEGKEVGLTFFPEDIHVMEKMGF</sequence>
<dbReference type="Pfam" id="PF08402">
    <property type="entry name" value="TOBE_2"/>
    <property type="match status" value="1"/>
</dbReference>
<dbReference type="PANTHER" id="PTHR42781">
    <property type="entry name" value="SPERMIDINE/PUTRESCINE IMPORT ATP-BINDING PROTEIN POTA"/>
    <property type="match status" value="1"/>
</dbReference>
<evidence type="ECO:0000256" key="5">
    <source>
        <dbReference type="ARBA" id="ARBA00022967"/>
    </source>
</evidence>